<dbReference type="RefSeq" id="WP_060777746.1">
    <property type="nucleotide sequence ID" value="NZ_CAJHLF010000001.1"/>
</dbReference>
<keyword evidence="6" id="KW-0067">ATP-binding</keyword>
<dbReference type="Pfam" id="PF21948">
    <property type="entry name" value="LplA-B_cat"/>
    <property type="match status" value="1"/>
</dbReference>
<evidence type="ECO:0000256" key="2">
    <source>
        <dbReference type="ARBA" id="ARBA00005124"/>
    </source>
</evidence>
<evidence type="ECO:0000313" key="12">
    <source>
        <dbReference type="Proteomes" id="UP001069145"/>
    </source>
</evidence>
<dbReference type="UniPathway" id="UPA00537">
    <property type="reaction ID" value="UER00594"/>
</dbReference>
<dbReference type="SUPFAM" id="SSF55681">
    <property type="entry name" value="Class II aaRS and biotin synthetases"/>
    <property type="match status" value="1"/>
</dbReference>
<keyword evidence="5" id="KW-0547">Nucleotide-binding</keyword>
<dbReference type="Proteomes" id="UP000594771">
    <property type="component" value="Chromosome"/>
</dbReference>
<dbReference type="GO" id="GO:0017118">
    <property type="term" value="F:lipoyltransferase activity"/>
    <property type="evidence" value="ECO:0007669"/>
    <property type="project" value="TreeGrafter"/>
</dbReference>
<evidence type="ECO:0000313" key="11">
    <source>
        <dbReference type="Proteomes" id="UP000594771"/>
    </source>
</evidence>
<organism evidence="10 11">
    <name type="scientific">Aerococcus urinae</name>
    <dbReference type="NCBI Taxonomy" id="1376"/>
    <lineage>
        <taxon>Bacteria</taxon>
        <taxon>Bacillati</taxon>
        <taxon>Bacillota</taxon>
        <taxon>Bacilli</taxon>
        <taxon>Lactobacillales</taxon>
        <taxon>Aerococcaceae</taxon>
        <taxon>Aerococcus</taxon>
    </lineage>
</organism>
<evidence type="ECO:0000256" key="1">
    <source>
        <dbReference type="ARBA" id="ARBA00005085"/>
    </source>
</evidence>
<dbReference type="InterPro" id="IPR019491">
    <property type="entry name" value="Lipoate_protein_ligase_C"/>
</dbReference>
<dbReference type="NCBIfam" id="TIGR00545">
    <property type="entry name" value="lipoyltrans"/>
    <property type="match status" value="1"/>
</dbReference>
<dbReference type="Gene3D" id="3.30.930.10">
    <property type="entry name" value="Bira Bifunctional Protein, Domain 2"/>
    <property type="match status" value="1"/>
</dbReference>
<gene>
    <name evidence="10" type="ORF">I6G68_08645</name>
    <name evidence="9" type="ORF">ODY43_05020</name>
</gene>
<dbReference type="GO" id="GO:0005737">
    <property type="term" value="C:cytoplasm"/>
    <property type="evidence" value="ECO:0007669"/>
    <property type="project" value="TreeGrafter"/>
</dbReference>
<dbReference type="GO" id="GO:0016979">
    <property type="term" value="F:lipoate-protein ligase activity"/>
    <property type="evidence" value="ECO:0007669"/>
    <property type="project" value="UniProtKB-EC"/>
</dbReference>
<dbReference type="InterPro" id="IPR004562">
    <property type="entry name" value="LipoylTrfase_LipoateP_Ligase"/>
</dbReference>
<dbReference type="Pfam" id="PF10437">
    <property type="entry name" value="Lip_prot_lig_C"/>
    <property type="match status" value="1"/>
</dbReference>
<name>A0A0X8FDC3_9LACT</name>
<dbReference type="CDD" id="cd16443">
    <property type="entry name" value="LplA"/>
    <property type="match status" value="1"/>
</dbReference>
<dbReference type="OrthoDB" id="9788148at2"/>
<dbReference type="EMBL" id="CP065662">
    <property type="protein sequence ID" value="QPS01425.1"/>
    <property type="molecule type" value="Genomic_DNA"/>
</dbReference>
<dbReference type="GeneID" id="35767945"/>
<dbReference type="EC" id="6.3.1.20" evidence="3"/>
<dbReference type="KEGG" id="aun:AWM73_01410"/>
<dbReference type="SUPFAM" id="SSF82649">
    <property type="entry name" value="SufE/NifU"/>
    <property type="match status" value="1"/>
</dbReference>
<evidence type="ECO:0000256" key="6">
    <source>
        <dbReference type="ARBA" id="ARBA00022840"/>
    </source>
</evidence>
<evidence type="ECO:0000313" key="10">
    <source>
        <dbReference type="EMBL" id="QPS01425.1"/>
    </source>
</evidence>
<evidence type="ECO:0000256" key="3">
    <source>
        <dbReference type="ARBA" id="ARBA00012367"/>
    </source>
</evidence>
<dbReference type="InterPro" id="IPR004143">
    <property type="entry name" value="BPL_LPL_catalytic"/>
</dbReference>
<evidence type="ECO:0000256" key="4">
    <source>
        <dbReference type="ARBA" id="ARBA00022598"/>
    </source>
</evidence>
<accession>A0A0X8FDC3</accession>
<proteinExistence type="predicted"/>
<evidence type="ECO:0000313" key="9">
    <source>
        <dbReference type="EMBL" id="MCY3053350.1"/>
    </source>
</evidence>
<reference evidence="9" key="2">
    <citation type="submission" date="2022-09" db="EMBL/GenBank/DDBJ databases">
        <title>Aerococcus urinae taxonomy study.</title>
        <authorList>
            <person name="Christensen J."/>
            <person name="Senneby E."/>
        </authorList>
    </citation>
    <scope>NUCLEOTIDE SEQUENCE</scope>
    <source>
        <strain evidence="9">NLD-066-U95</strain>
    </source>
</reference>
<keyword evidence="12" id="KW-1185">Reference proteome</keyword>
<dbReference type="Gene3D" id="3.30.390.50">
    <property type="entry name" value="CO dehydrogenase flavoprotein, C-terminal domain"/>
    <property type="match status" value="1"/>
</dbReference>
<dbReference type="Proteomes" id="UP001069145">
    <property type="component" value="Unassembled WGS sequence"/>
</dbReference>
<reference evidence="10 11" key="1">
    <citation type="submission" date="2020-12" db="EMBL/GenBank/DDBJ databases">
        <title>FDA dAtabase for Regulatory Grade micrObial Sequences (FDA-ARGOS): Supporting development and validation of Infectious Disease Dx tests.</title>
        <authorList>
            <person name="Sproer C."/>
            <person name="Gronow S."/>
            <person name="Severitt S."/>
            <person name="Schroder I."/>
            <person name="Tallon L."/>
            <person name="Sadzewicz L."/>
            <person name="Zhao X."/>
            <person name="Boylan J."/>
            <person name="Ott S."/>
            <person name="Bowen H."/>
            <person name="Vavikolanu K."/>
            <person name="Mehta A."/>
            <person name="Aluvathingal J."/>
            <person name="Nadendla S."/>
            <person name="Lowell S."/>
            <person name="Myers T."/>
            <person name="Yan Y."/>
            <person name="Sichtig H."/>
        </authorList>
    </citation>
    <scope>NUCLEOTIDE SEQUENCE [LARGE SCALE GENOMIC DNA]</scope>
    <source>
        <strain evidence="10 11">FDAARGOS_911</strain>
    </source>
</reference>
<evidence type="ECO:0000256" key="7">
    <source>
        <dbReference type="ARBA" id="ARBA00048037"/>
    </source>
</evidence>
<comment type="pathway">
    <text evidence="1">Protein modification; protein lipoylation via exogenous pathway; protein N(6)-(lipoyl)lysine from lipoate: step 2/2.</text>
</comment>
<dbReference type="PANTHER" id="PTHR12561:SF3">
    <property type="entry name" value="LIPOYLTRANSFERASE 1, MITOCHONDRIAL"/>
    <property type="match status" value="1"/>
</dbReference>
<feature type="domain" description="BPL/LPL catalytic" evidence="8">
    <location>
        <begin position="31"/>
        <end position="222"/>
    </location>
</feature>
<evidence type="ECO:0000259" key="8">
    <source>
        <dbReference type="PROSITE" id="PS51733"/>
    </source>
</evidence>
<dbReference type="GO" id="GO:0005524">
    <property type="term" value="F:ATP binding"/>
    <property type="evidence" value="ECO:0007669"/>
    <property type="project" value="UniProtKB-KW"/>
</dbReference>
<comment type="catalytic activity">
    <reaction evidence="7">
        <text>L-lysyl-[lipoyl-carrier protein] + (R)-lipoate + ATP = N(6)-[(R)-lipoyl]-L-lysyl-[lipoyl-carrier protein] + AMP + diphosphate + H(+)</text>
        <dbReference type="Rhea" id="RHEA:49288"/>
        <dbReference type="Rhea" id="RHEA-COMP:10500"/>
        <dbReference type="Rhea" id="RHEA-COMP:10502"/>
        <dbReference type="ChEBI" id="CHEBI:15378"/>
        <dbReference type="ChEBI" id="CHEBI:29969"/>
        <dbReference type="ChEBI" id="CHEBI:30616"/>
        <dbReference type="ChEBI" id="CHEBI:33019"/>
        <dbReference type="ChEBI" id="CHEBI:83088"/>
        <dbReference type="ChEBI" id="CHEBI:83099"/>
        <dbReference type="ChEBI" id="CHEBI:456215"/>
        <dbReference type="EC" id="6.3.1.20"/>
    </reaction>
</comment>
<dbReference type="PROSITE" id="PS51733">
    <property type="entry name" value="BPL_LPL_CATALYTIC"/>
    <property type="match status" value="1"/>
</dbReference>
<evidence type="ECO:0000256" key="5">
    <source>
        <dbReference type="ARBA" id="ARBA00022741"/>
    </source>
</evidence>
<comment type="pathway">
    <text evidence="2">Protein modification; protein lipoylation via exogenous pathway; protein N(6)-(lipoyl)lysine from lipoate: step 1/2.</text>
</comment>
<dbReference type="GO" id="GO:0009249">
    <property type="term" value="P:protein lipoylation"/>
    <property type="evidence" value="ECO:0007669"/>
    <property type="project" value="InterPro"/>
</dbReference>
<keyword evidence="4 10" id="KW-0436">Ligase</keyword>
<dbReference type="InterPro" id="IPR045864">
    <property type="entry name" value="aa-tRNA-synth_II/BPL/LPL"/>
</dbReference>
<protein>
    <recommendedName>
        <fullName evidence="3">lipoate--protein ligase</fullName>
        <ecNumber evidence="3">6.3.1.20</ecNumber>
    </recommendedName>
</protein>
<sequence length="340" mass="37575">MFFIDTSRHGQAVYDPIVNQSLDNYLINDLALEGHGLIMYINAPCVIIGKNQNAYAEVDLDYLEKNDITLVRRTGGGGAVYQDYGNIVFENIVVGDTSHYGDFSYYAQPIIDALTALGIEGVQLKGRNDIVVDDLKISGMSMVKVENALAAGGTLLYDLDTQQAGRVLTPNQDKLKTKGVKSVDKRVSNLKPLLQGELADLSTEAFKEALLKEIFHTEDLDSIPRYTLTDEDWAIIDQRVADFYGKDEWNYGSNPGFHYYKTAYYLGVGTVAFNFNINDGVITDFKTYGDMSFGQPDQVDQAMIGKTYDQAGIAAGLKAGHYQDNIGKLPIEDLVSLILN</sequence>
<dbReference type="PANTHER" id="PTHR12561">
    <property type="entry name" value="LIPOATE-PROTEIN LIGASE"/>
    <property type="match status" value="1"/>
</dbReference>
<dbReference type="AlphaFoldDB" id="A0A0X8FDC3"/>
<dbReference type="EMBL" id="JAOTML010000004">
    <property type="protein sequence ID" value="MCY3053350.1"/>
    <property type="molecule type" value="Genomic_DNA"/>
</dbReference>